<keyword evidence="1" id="KW-1133">Transmembrane helix</keyword>
<protein>
    <submittedName>
        <fullName evidence="2">Uncharacterized protein</fullName>
    </submittedName>
</protein>
<evidence type="ECO:0000313" key="3">
    <source>
        <dbReference type="Proteomes" id="UP000775213"/>
    </source>
</evidence>
<gene>
    <name evidence="2" type="ORF">IEQ34_002958</name>
</gene>
<sequence length="203" mass="23388">MTKQHYIKRRKLQSLASSCPFLPMESEEDKKTKVDLLHAAVHQLLEHRRINSNRDREESLLLSRLLCQLESLDEEAHTTCLMKCPYGPKCCGANQEASIEKIARELRSIRMQNRISHCLLAVMIIITAAWQMSEVSLLLSVRDKLCNPLKIVGNLLRNSIKWREKKSEIEEATWPLVGVPQVPDIDLAFLPFHNNNNNNNNEH</sequence>
<dbReference type="PANTHER" id="PTHR35280">
    <property type="entry name" value="F17L21.9"/>
    <property type="match status" value="1"/>
</dbReference>
<keyword evidence="3" id="KW-1185">Reference proteome</keyword>
<keyword evidence="1" id="KW-0472">Membrane</keyword>
<reference evidence="2 3" key="1">
    <citation type="journal article" date="2021" name="Hortic Res">
        <title>Chromosome-scale assembly of the Dendrobium chrysotoxum genome enhances the understanding of orchid evolution.</title>
        <authorList>
            <person name="Zhang Y."/>
            <person name="Zhang G.Q."/>
            <person name="Zhang D."/>
            <person name="Liu X.D."/>
            <person name="Xu X.Y."/>
            <person name="Sun W.H."/>
            <person name="Yu X."/>
            <person name="Zhu X."/>
            <person name="Wang Z.W."/>
            <person name="Zhao X."/>
            <person name="Zhong W.Y."/>
            <person name="Chen H."/>
            <person name="Yin W.L."/>
            <person name="Huang T."/>
            <person name="Niu S.C."/>
            <person name="Liu Z.J."/>
        </authorList>
    </citation>
    <scope>NUCLEOTIDE SEQUENCE [LARGE SCALE GENOMIC DNA]</scope>
    <source>
        <strain evidence="2">Lindl</strain>
    </source>
</reference>
<evidence type="ECO:0000313" key="2">
    <source>
        <dbReference type="EMBL" id="KAH0467925.1"/>
    </source>
</evidence>
<dbReference type="AlphaFoldDB" id="A0AAV7H1F4"/>
<accession>A0AAV7H1F4</accession>
<name>A0AAV7H1F4_DENCH</name>
<comment type="caution">
    <text evidence="2">The sequence shown here is derived from an EMBL/GenBank/DDBJ whole genome shotgun (WGS) entry which is preliminary data.</text>
</comment>
<dbReference type="PANTHER" id="PTHR35280:SF1">
    <property type="entry name" value="F17L21.9"/>
    <property type="match status" value="1"/>
</dbReference>
<dbReference type="Proteomes" id="UP000775213">
    <property type="component" value="Unassembled WGS sequence"/>
</dbReference>
<dbReference type="EMBL" id="JAGFBR010000004">
    <property type="protein sequence ID" value="KAH0467925.1"/>
    <property type="molecule type" value="Genomic_DNA"/>
</dbReference>
<organism evidence="2 3">
    <name type="scientific">Dendrobium chrysotoxum</name>
    <name type="common">Orchid</name>
    <dbReference type="NCBI Taxonomy" id="161865"/>
    <lineage>
        <taxon>Eukaryota</taxon>
        <taxon>Viridiplantae</taxon>
        <taxon>Streptophyta</taxon>
        <taxon>Embryophyta</taxon>
        <taxon>Tracheophyta</taxon>
        <taxon>Spermatophyta</taxon>
        <taxon>Magnoliopsida</taxon>
        <taxon>Liliopsida</taxon>
        <taxon>Asparagales</taxon>
        <taxon>Orchidaceae</taxon>
        <taxon>Epidendroideae</taxon>
        <taxon>Malaxideae</taxon>
        <taxon>Dendrobiinae</taxon>
        <taxon>Dendrobium</taxon>
    </lineage>
</organism>
<feature type="transmembrane region" description="Helical" evidence="1">
    <location>
        <begin position="114"/>
        <end position="132"/>
    </location>
</feature>
<evidence type="ECO:0000256" key="1">
    <source>
        <dbReference type="SAM" id="Phobius"/>
    </source>
</evidence>
<keyword evidence="1" id="KW-0812">Transmembrane</keyword>
<proteinExistence type="predicted"/>